<evidence type="ECO:0000313" key="2">
    <source>
        <dbReference type="EMBL" id="KIL43906.1"/>
    </source>
</evidence>
<keyword evidence="1" id="KW-1133">Transmembrane helix</keyword>
<evidence type="ECO:0000256" key="1">
    <source>
        <dbReference type="SAM" id="Phobius"/>
    </source>
</evidence>
<dbReference type="AlphaFoldDB" id="A0A0C2VHD1"/>
<keyword evidence="3" id="KW-1185">Reference proteome</keyword>
<dbReference type="EMBL" id="JXRP01000020">
    <property type="protein sequence ID" value="KIL43906.1"/>
    <property type="molecule type" value="Genomic_DNA"/>
</dbReference>
<reference evidence="2 3" key="1">
    <citation type="submission" date="2015-01" db="EMBL/GenBank/DDBJ databases">
        <title>Genome sequencing of Jeotgalibacillus soli.</title>
        <authorList>
            <person name="Goh K.M."/>
            <person name="Chan K.-G."/>
            <person name="Yaakop A.S."/>
            <person name="Ee R."/>
            <person name="Gan H.M."/>
            <person name="Chan C.S."/>
        </authorList>
    </citation>
    <scope>NUCLEOTIDE SEQUENCE [LARGE SCALE GENOMIC DNA]</scope>
    <source>
        <strain evidence="2 3">P9</strain>
    </source>
</reference>
<gene>
    <name evidence="2" type="ORF">KP78_37300</name>
</gene>
<proteinExistence type="predicted"/>
<dbReference type="STRING" id="889306.KP78_37300"/>
<name>A0A0C2VHD1_9BACL</name>
<feature type="transmembrane region" description="Helical" evidence="1">
    <location>
        <begin position="82"/>
        <end position="102"/>
    </location>
</feature>
<keyword evidence="1" id="KW-0812">Transmembrane</keyword>
<keyword evidence="1" id="KW-0472">Membrane</keyword>
<sequence>MELFIKSHLRNKTYFYQYLRLLSFSIAVGILVPATWLMILIAAVLCIACMSLHDRMWRLLVEKHSIGVKYAQSTGYIHAKKWTIGFMLFPVVSIHLIFIFLAG</sequence>
<dbReference type="PATRIC" id="fig|889306.3.peg.3745"/>
<dbReference type="Proteomes" id="UP000031938">
    <property type="component" value="Unassembled WGS sequence"/>
</dbReference>
<feature type="transmembrane region" description="Helical" evidence="1">
    <location>
        <begin position="21"/>
        <end position="53"/>
    </location>
</feature>
<organism evidence="2 3">
    <name type="scientific">Jeotgalibacillus soli</name>
    <dbReference type="NCBI Taxonomy" id="889306"/>
    <lineage>
        <taxon>Bacteria</taxon>
        <taxon>Bacillati</taxon>
        <taxon>Bacillota</taxon>
        <taxon>Bacilli</taxon>
        <taxon>Bacillales</taxon>
        <taxon>Caryophanaceae</taxon>
        <taxon>Jeotgalibacillus</taxon>
    </lineage>
</organism>
<protein>
    <submittedName>
        <fullName evidence="2">Uncharacterized protein</fullName>
    </submittedName>
</protein>
<accession>A0A0C2VHD1</accession>
<comment type="caution">
    <text evidence="2">The sequence shown here is derived from an EMBL/GenBank/DDBJ whole genome shotgun (WGS) entry which is preliminary data.</text>
</comment>
<evidence type="ECO:0000313" key="3">
    <source>
        <dbReference type="Proteomes" id="UP000031938"/>
    </source>
</evidence>